<accession>A0A9P1DED5</accession>
<feature type="compositionally biased region" description="Acidic residues" evidence="1">
    <location>
        <begin position="201"/>
        <end position="254"/>
    </location>
</feature>
<evidence type="ECO:0000256" key="1">
    <source>
        <dbReference type="SAM" id="MobiDB-lite"/>
    </source>
</evidence>
<feature type="region of interest" description="Disordered" evidence="1">
    <location>
        <begin position="1"/>
        <end position="94"/>
    </location>
</feature>
<reference evidence="3" key="1">
    <citation type="submission" date="2022-10" db="EMBL/GenBank/DDBJ databases">
        <authorList>
            <person name="Chen Y."/>
            <person name="Dougan E. K."/>
            <person name="Chan C."/>
            <person name="Rhodes N."/>
            <person name="Thang M."/>
        </authorList>
    </citation>
    <scope>NUCLEOTIDE SEQUENCE</scope>
</reference>
<feature type="compositionally biased region" description="Basic and acidic residues" evidence="1">
    <location>
        <begin position="176"/>
        <end position="196"/>
    </location>
</feature>
<feature type="compositionally biased region" description="Basic and acidic residues" evidence="1">
    <location>
        <begin position="255"/>
        <end position="308"/>
    </location>
</feature>
<dbReference type="EMBL" id="CAMXCT020000998">
    <property type="protein sequence ID" value="CAL1138892.1"/>
    <property type="molecule type" value="Genomic_DNA"/>
</dbReference>
<dbReference type="EMBL" id="CAMXCT030000998">
    <property type="protein sequence ID" value="CAL4772829.1"/>
    <property type="molecule type" value="Genomic_DNA"/>
</dbReference>
<protein>
    <submittedName>
        <fullName evidence="5">Midasin (Dynein-related AAA-ATPase mdn1) (MIDAS-containing protein)</fullName>
    </submittedName>
</protein>
<reference evidence="4" key="2">
    <citation type="submission" date="2024-04" db="EMBL/GenBank/DDBJ databases">
        <authorList>
            <person name="Chen Y."/>
            <person name="Shah S."/>
            <person name="Dougan E. K."/>
            <person name="Thang M."/>
            <person name="Chan C."/>
        </authorList>
    </citation>
    <scope>NUCLEOTIDE SEQUENCE [LARGE SCALE GENOMIC DNA]</scope>
</reference>
<evidence type="ECO:0000313" key="3">
    <source>
        <dbReference type="EMBL" id="CAI4008085.1"/>
    </source>
</evidence>
<feature type="compositionally biased region" description="Basic and acidic residues" evidence="1">
    <location>
        <begin position="392"/>
        <end position="404"/>
    </location>
</feature>
<feature type="region of interest" description="Disordered" evidence="1">
    <location>
        <begin position="651"/>
        <end position="677"/>
    </location>
</feature>
<evidence type="ECO:0000313" key="2">
    <source>
        <dbReference type="EMBL" id="CAI3985517.1"/>
    </source>
</evidence>
<feature type="compositionally biased region" description="Basic and acidic residues" evidence="1">
    <location>
        <begin position="146"/>
        <end position="166"/>
    </location>
</feature>
<feature type="compositionally biased region" description="Basic and acidic residues" evidence="1">
    <location>
        <begin position="1"/>
        <end position="54"/>
    </location>
</feature>
<evidence type="ECO:0000313" key="6">
    <source>
        <dbReference type="Proteomes" id="UP001152797"/>
    </source>
</evidence>
<dbReference type="EMBL" id="CAMXCT010004201">
    <property type="protein sequence ID" value="CAI4008085.1"/>
    <property type="molecule type" value="Genomic_DNA"/>
</dbReference>
<dbReference type="EMBL" id="CAMXCT020004201">
    <property type="protein sequence ID" value="CAL1161460.1"/>
    <property type="molecule type" value="Genomic_DNA"/>
</dbReference>
<feature type="compositionally biased region" description="Low complexity" evidence="1">
    <location>
        <begin position="117"/>
        <end position="138"/>
    </location>
</feature>
<feature type="compositionally biased region" description="Basic and acidic residues" evidence="1">
    <location>
        <begin position="70"/>
        <end position="84"/>
    </location>
</feature>
<keyword evidence="6" id="KW-1185">Reference proteome</keyword>
<proteinExistence type="predicted"/>
<evidence type="ECO:0000313" key="4">
    <source>
        <dbReference type="EMBL" id="CAL1138892.1"/>
    </source>
</evidence>
<comment type="caution">
    <text evidence="3">The sequence shown here is derived from an EMBL/GenBank/DDBJ whole genome shotgun (WGS) entry which is preliminary data.</text>
</comment>
<feature type="region of interest" description="Disordered" evidence="1">
    <location>
        <begin position="117"/>
        <end position="466"/>
    </location>
</feature>
<feature type="compositionally biased region" description="Basic and acidic residues" evidence="1">
    <location>
        <begin position="321"/>
        <end position="380"/>
    </location>
</feature>
<dbReference type="EMBL" id="CAMXCT030004201">
    <property type="protein sequence ID" value="CAL4795397.1"/>
    <property type="molecule type" value="Genomic_DNA"/>
</dbReference>
<name>A0A9P1DED5_9DINO</name>
<organism evidence="3">
    <name type="scientific">Cladocopium goreaui</name>
    <dbReference type="NCBI Taxonomy" id="2562237"/>
    <lineage>
        <taxon>Eukaryota</taxon>
        <taxon>Sar</taxon>
        <taxon>Alveolata</taxon>
        <taxon>Dinophyceae</taxon>
        <taxon>Suessiales</taxon>
        <taxon>Symbiodiniaceae</taxon>
        <taxon>Cladocopium</taxon>
    </lineage>
</organism>
<feature type="compositionally biased region" description="Low complexity" evidence="1">
    <location>
        <begin position="753"/>
        <end position="781"/>
    </location>
</feature>
<evidence type="ECO:0000313" key="5">
    <source>
        <dbReference type="EMBL" id="CAL4772829.1"/>
    </source>
</evidence>
<dbReference type="Proteomes" id="UP001152797">
    <property type="component" value="Unassembled WGS sequence"/>
</dbReference>
<dbReference type="EMBL" id="CAMXCT010000998">
    <property type="protein sequence ID" value="CAI3985517.1"/>
    <property type="molecule type" value="Genomic_DNA"/>
</dbReference>
<feature type="region of interest" description="Disordered" evidence="1">
    <location>
        <begin position="751"/>
        <end position="787"/>
    </location>
</feature>
<sequence>MAPEKRLRCKTPDPCRRHKSPDPKALRKAEQHVKVAKKAERSRGSSEPTARRLTFDGVPKVTPIVAENTPGERRPGDALPETRRSSKGGKMTSAEADKILAQFAREKELWCWEAKEMTASASESEASQAAEASSSSEDSGLESSDDETKVTVTKTKEGKGKAKTVEVPKVQTNSKADNDKDKKGKEKEEEQEKDEGSGSENSDEDDEEVEAQEASEKEQDEQDEDEEEDQKESESSEEEGASSEGEDADIEDEVSEKQAKEKKQKRDDKSKQHDAKAGQKESKADKHANKYGQEEKKKKAAKAEKSTDDETSEKPSSSVDTVEKKNGKAVKTDGKEGQTKKSRDGKAEDSKAEVKKGGKADSTEDGKKRKKGDSAEDVEKKKKVATAASNKAESDTTKDKVEVPKKRKVSNTEEGNMEKKRKEEKAIEPTSPKSIVKKATPQKTPEDETGEQEVQKKLAEAESNMKVNSTTHRKMWMKFLRFRKNKKKMRLCPAQMVAALQSEDQRQKIFADFVKVGGNVQHLVLKYEAGLTESQSSNIKWGFRPEKWLEDRHGGKKAKKLIERKLYIQDPELPDDEEEKLFFTMINLDMSNITEVRRLTKLEMEGCIDQAGLDEFVKAGGVLDPNAQLKLSDFTGKGGCDKLASAMGALGGNQPAKATNKRRSQAQQGDAAREARNGAFKLKPIKMSSDLIDQLNAVAIKLEECAASLQDLIGKKKSKNKHYVGIITEVEKYGAMARERLELSKALLRASDKAANPRSAAKAKAAPKAAAGNPSKPGASSKTGATK</sequence>
<feature type="compositionally biased region" description="Basic and acidic residues" evidence="1">
    <location>
        <begin position="416"/>
        <end position="427"/>
    </location>
</feature>
<dbReference type="AlphaFoldDB" id="A0A9P1DED5"/>
<gene>
    <name evidence="2" type="ORF">C1SCF055_LOCUS12957</name>
    <name evidence="3" type="ORF">C1SCF055_LOCUS33565</name>
</gene>